<name>A0ABP9MAF1_9MICO</name>
<dbReference type="RefSeq" id="WP_252787486.1">
    <property type="nucleotide sequence ID" value="NZ_BAABKZ010000002.1"/>
</dbReference>
<feature type="transmembrane region" description="Helical" evidence="1">
    <location>
        <begin position="12"/>
        <end position="37"/>
    </location>
</feature>
<dbReference type="InterPro" id="IPR025101">
    <property type="entry name" value="DUF4012"/>
</dbReference>
<evidence type="ECO:0000313" key="2">
    <source>
        <dbReference type="EMBL" id="GAA5093643.1"/>
    </source>
</evidence>
<reference evidence="3" key="1">
    <citation type="journal article" date="2019" name="Int. J. Syst. Evol. Microbiol.">
        <title>The Global Catalogue of Microorganisms (GCM) 10K type strain sequencing project: providing services to taxonomists for standard genome sequencing and annotation.</title>
        <authorList>
            <consortium name="The Broad Institute Genomics Platform"/>
            <consortium name="The Broad Institute Genome Sequencing Center for Infectious Disease"/>
            <person name="Wu L."/>
            <person name="Ma J."/>
        </authorList>
    </citation>
    <scope>NUCLEOTIDE SEQUENCE [LARGE SCALE GENOMIC DNA]</scope>
    <source>
        <strain evidence="3">JCM 18959</strain>
    </source>
</reference>
<dbReference type="Pfam" id="PF13196">
    <property type="entry name" value="DUF4012"/>
    <property type="match status" value="1"/>
</dbReference>
<dbReference type="EMBL" id="BAABKZ010000002">
    <property type="protein sequence ID" value="GAA5093643.1"/>
    <property type="molecule type" value="Genomic_DNA"/>
</dbReference>
<sequence length="595" mass="60665">MTESPLPPAARTAGVVVAWVLGALLIGAVVVTAWVAVRGVLAYSHLRDAQASAAAVRASIADPAAASSAIAGISADTAAARELTSDPLWNLAEGMPWIGPQLSAVSAVAASIDQVAGTALTPLADVASGFSVDALKPQDGRIDPTSFAQIAGAADTTADGIAAAAASVSAIDRTALLAPVREAVDEVDALLGDARTATDALANATALLPSMLGAEGPRNYLVLFQNNAEWRSLGGIPGAIALVHTDNGTISMTAQESSTDYPRYDTSVLPLGEEVEAIYGERPGRWLQNVTQVPDFAVSAALAREMWAREHGGQQVDGVIAIDPVTLSYLLEATGPVTLPTGDVLTPESAVPLLLNEVYKRYPRPADQDAFFAAAAAAVFDALTRGDIDPATLVGALTRAGDENRLLLWSAHEDDQQVLADTTLAGGLPRSDAAASRFGVYLNDGTGSKMDFYQTASSTVAWATCDLGASGEASGDAVLTVTVTNTAPADAATLPRYITGGGTYDVPPGTARTVGYVYLPEGFELLDAALSDGSGFGGGTHEGRRVLSFSTDLAPGQSTTATVTARTVGTAPTLQVRSTPTTTGGSAVAGTCNGS</sequence>
<evidence type="ECO:0000256" key="1">
    <source>
        <dbReference type="SAM" id="Phobius"/>
    </source>
</evidence>
<protein>
    <recommendedName>
        <fullName evidence="4">Peptide synthetase</fullName>
    </recommendedName>
</protein>
<dbReference type="Proteomes" id="UP001501407">
    <property type="component" value="Unassembled WGS sequence"/>
</dbReference>
<evidence type="ECO:0000313" key="3">
    <source>
        <dbReference type="Proteomes" id="UP001501407"/>
    </source>
</evidence>
<keyword evidence="1" id="KW-0472">Membrane</keyword>
<evidence type="ECO:0008006" key="4">
    <source>
        <dbReference type="Google" id="ProtNLM"/>
    </source>
</evidence>
<gene>
    <name evidence="2" type="ORF">GCM10025760_24080</name>
</gene>
<accession>A0ABP9MAF1</accession>
<organism evidence="2 3">
    <name type="scientific">Microbacterium yannicii</name>
    <dbReference type="NCBI Taxonomy" id="671622"/>
    <lineage>
        <taxon>Bacteria</taxon>
        <taxon>Bacillati</taxon>
        <taxon>Actinomycetota</taxon>
        <taxon>Actinomycetes</taxon>
        <taxon>Micrococcales</taxon>
        <taxon>Microbacteriaceae</taxon>
        <taxon>Microbacterium</taxon>
    </lineage>
</organism>
<comment type="caution">
    <text evidence="2">The sequence shown here is derived from an EMBL/GenBank/DDBJ whole genome shotgun (WGS) entry which is preliminary data.</text>
</comment>
<keyword evidence="1" id="KW-1133">Transmembrane helix</keyword>
<keyword evidence="3" id="KW-1185">Reference proteome</keyword>
<proteinExistence type="predicted"/>
<keyword evidence="1" id="KW-0812">Transmembrane</keyword>